<organism evidence="1">
    <name type="scientific">viral metagenome</name>
    <dbReference type="NCBI Taxonomy" id="1070528"/>
    <lineage>
        <taxon>unclassified sequences</taxon>
        <taxon>metagenomes</taxon>
        <taxon>organismal metagenomes</taxon>
    </lineage>
</organism>
<name>A0A6M3X7F5_9ZZZZ</name>
<evidence type="ECO:0000313" key="1">
    <source>
        <dbReference type="EMBL" id="QJH93397.1"/>
    </source>
</evidence>
<protein>
    <submittedName>
        <fullName evidence="1">Uncharacterized protein</fullName>
    </submittedName>
</protein>
<dbReference type="AlphaFoldDB" id="A0A6M3X7F5"/>
<sequence length="70" mass="8139">MMLQLALDGMHPVAYRSDMAPPRKRVKMVRHEMQFSPSMLAWLRLEAQRQDSSVAKIVRQAVVQLMESQQ</sequence>
<gene>
    <name evidence="1" type="ORF">TM448B00061_0017</name>
</gene>
<reference evidence="1" key="1">
    <citation type="submission" date="2020-03" db="EMBL/GenBank/DDBJ databases">
        <title>The deep terrestrial virosphere.</title>
        <authorList>
            <person name="Holmfeldt K."/>
            <person name="Nilsson E."/>
            <person name="Simone D."/>
            <person name="Lopez-Fernandez M."/>
            <person name="Wu X."/>
            <person name="de Brujin I."/>
            <person name="Lundin D."/>
            <person name="Andersson A."/>
            <person name="Bertilsson S."/>
            <person name="Dopson M."/>
        </authorList>
    </citation>
    <scope>NUCLEOTIDE SEQUENCE</scope>
    <source>
        <strain evidence="1">TM448B00061</strain>
    </source>
</reference>
<dbReference type="EMBL" id="MT144588">
    <property type="protein sequence ID" value="QJH93397.1"/>
    <property type="molecule type" value="Genomic_DNA"/>
</dbReference>
<accession>A0A6M3X7F5</accession>
<proteinExistence type="predicted"/>